<evidence type="ECO:0000256" key="7">
    <source>
        <dbReference type="PIRSR" id="PIRSR016262-1"/>
    </source>
</evidence>
<comment type="pathway">
    <text evidence="1 5 6">Protein modification; protein lipoylation via endogenous pathway; protein N(6)-(lipoyl)lysine from octanoyl-[acyl-carrier-protein]: step 1/2.</text>
</comment>
<evidence type="ECO:0000256" key="1">
    <source>
        <dbReference type="ARBA" id="ARBA00004821"/>
    </source>
</evidence>
<comment type="function">
    <text evidence="4 5 6">Catalyzes the transfer of endogenously produced octanoic acid from octanoyl-acyl-carrier-protein onto the lipoyl domains of lipoate-dependent enzymes. Lipoyl-ACP can also act as a substrate although octanoyl-ACP is likely to be the physiological substrate.</text>
</comment>
<comment type="caution">
    <text evidence="11">The sequence shown here is derived from an EMBL/GenBank/DDBJ whole genome shotgun (WGS) entry which is preliminary data.</text>
</comment>
<evidence type="ECO:0000313" key="12">
    <source>
        <dbReference type="Proteomes" id="UP000179467"/>
    </source>
</evidence>
<evidence type="ECO:0000256" key="2">
    <source>
        <dbReference type="ARBA" id="ARBA00022679"/>
    </source>
</evidence>
<dbReference type="InterPro" id="IPR004143">
    <property type="entry name" value="BPL_LPL_catalytic"/>
</dbReference>
<dbReference type="PIRSF" id="PIRSF016262">
    <property type="entry name" value="LPLase"/>
    <property type="match status" value="1"/>
</dbReference>
<keyword evidence="5" id="KW-0963">Cytoplasm</keyword>
<dbReference type="PROSITE" id="PS01313">
    <property type="entry name" value="LIPB"/>
    <property type="match status" value="1"/>
</dbReference>
<comment type="miscellaneous">
    <text evidence="5">In the reaction, the free carboxyl group of octanoic acid is attached via an amide linkage to the epsilon-amino group of a specific lysine residue of lipoyl domains of lipoate-dependent enzymes.</text>
</comment>
<comment type="similarity">
    <text evidence="5 6">Belongs to the LipB family.</text>
</comment>
<dbReference type="PANTHER" id="PTHR10993">
    <property type="entry name" value="OCTANOYLTRANSFERASE"/>
    <property type="match status" value="1"/>
</dbReference>
<evidence type="ECO:0000256" key="8">
    <source>
        <dbReference type="PIRSR" id="PIRSR016262-2"/>
    </source>
</evidence>
<comment type="subcellular location">
    <subcellularLocation>
        <location evidence="5">Cytoplasm</location>
    </subcellularLocation>
</comment>
<dbReference type="PROSITE" id="PS51733">
    <property type="entry name" value="BPL_LPL_CATALYTIC"/>
    <property type="match status" value="1"/>
</dbReference>
<dbReference type="SUPFAM" id="SSF55681">
    <property type="entry name" value="Class II aaRS and biotin synthetases"/>
    <property type="match status" value="1"/>
</dbReference>
<evidence type="ECO:0000256" key="4">
    <source>
        <dbReference type="ARBA" id="ARBA00024732"/>
    </source>
</evidence>
<accession>A0A1S1HEK0</accession>
<feature type="active site" description="Acyl-thioester intermediate" evidence="5 7">
    <location>
        <position position="200"/>
    </location>
</feature>
<comment type="catalytic activity">
    <reaction evidence="5 6">
        <text>octanoyl-[ACP] + L-lysyl-[protein] = N(6)-octanoyl-L-lysyl-[protein] + holo-[ACP] + H(+)</text>
        <dbReference type="Rhea" id="RHEA:17665"/>
        <dbReference type="Rhea" id="RHEA-COMP:9636"/>
        <dbReference type="Rhea" id="RHEA-COMP:9685"/>
        <dbReference type="Rhea" id="RHEA-COMP:9752"/>
        <dbReference type="Rhea" id="RHEA-COMP:9928"/>
        <dbReference type="ChEBI" id="CHEBI:15378"/>
        <dbReference type="ChEBI" id="CHEBI:29969"/>
        <dbReference type="ChEBI" id="CHEBI:64479"/>
        <dbReference type="ChEBI" id="CHEBI:78463"/>
        <dbReference type="ChEBI" id="CHEBI:78809"/>
        <dbReference type="EC" id="2.3.1.181"/>
    </reaction>
</comment>
<dbReference type="GO" id="GO:0033819">
    <property type="term" value="F:lipoyl(octanoyl) transferase activity"/>
    <property type="evidence" value="ECO:0007669"/>
    <property type="project" value="UniProtKB-EC"/>
</dbReference>
<dbReference type="EC" id="2.3.1.181" evidence="5 6"/>
<evidence type="ECO:0000313" key="11">
    <source>
        <dbReference type="EMBL" id="OHT20537.1"/>
    </source>
</evidence>
<dbReference type="InterPro" id="IPR020605">
    <property type="entry name" value="Octanoyltransferase_CS"/>
</dbReference>
<feature type="site" description="Lowers pKa of active site Cys" evidence="5 9">
    <location>
        <position position="166"/>
    </location>
</feature>
<dbReference type="GO" id="GO:0005737">
    <property type="term" value="C:cytoplasm"/>
    <property type="evidence" value="ECO:0007669"/>
    <property type="project" value="UniProtKB-SubCell"/>
</dbReference>
<keyword evidence="3 5" id="KW-0012">Acyltransferase</keyword>
<feature type="binding site" evidence="5 8">
    <location>
        <begin position="97"/>
        <end position="104"/>
    </location>
    <ligand>
        <name>substrate</name>
    </ligand>
</feature>
<sequence length="244" mass="26008">MQSGLDPLLHASQLGRMNHATPAVELPATIEWNVSAGLTPYPVALAAMEARVAAIAAGDAGEQIWLVEHPPLYTAGTSADPAELLAGDQFPVFRAGRGGRYTYHGPGQRVGYAMINLAARGRDVRRFVHQLEGWLIDTLGDFGVAARRAEGRIGIWVDDPDGREAKIGAIGVRVTRWVTYHGFAVNIAPDLSHFGGIVPCGIAEFPVTSMAALGRAVPMAEFDAALAARLDPFLDSLCQPCRDA</sequence>
<dbReference type="AlphaFoldDB" id="A0A1S1HEK0"/>
<dbReference type="InterPro" id="IPR000544">
    <property type="entry name" value="Octanoyltransferase"/>
</dbReference>
<proteinExistence type="inferred from homology"/>
<evidence type="ECO:0000256" key="3">
    <source>
        <dbReference type="ARBA" id="ARBA00023315"/>
    </source>
</evidence>
<dbReference type="PANTHER" id="PTHR10993:SF7">
    <property type="entry name" value="LIPOYLTRANSFERASE 2, MITOCHONDRIAL-RELATED"/>
    <property type="match status" value="1"/>
</dbReference>
<keyword evidence="12" id="KW-1185">Reference proteome</keyword>
<feature type="binding site" evidence="5 8">
    <location>
        <begin position="182"/>
        <end position="184"/>
    </location>
    <ligand>
        <name>substrate</name>
    </ligand>
</feature>
<evidence type="ECO:0000256" key="6">
    <source>
        <dbReference type="PIRNR" id="PIRNR016262"/>
    </source>
</evidence>
<dbReference type="NCBIfam" id="NF010925">
    <property type="entry name" value="PRK14345.1"/>
    <property type="match status" value="1"/>
</dbReference>
<protein>
    <recommendedName>
        <fullName evidence="5 6">Octanoyltransferase</fullName>
        <ecNumber evidence="5 6">2.3.1.181</ecNumber>
    </recommendedName>
    <alternativeName>
        <fullName evidence="5">Lipoate-protein ligase B</fullName>
    </alternativeName>
    <alternativeName>
        <fullName evidence="5">Lipoyl/octanoyl transferase</fullName>
    </alternativeName>
    <alternativeName>
        <fullName evidence="5">Octanoyl-[acyl-carrier-protein]-protein N-octanoyltransferase</fullName>
    </alternativeName>
</protein>
<gene>
    <name evidence="5 11" type="primary">lipB</name>
    <name evidence="11" type="ORF">BHE75_02535</name>
</gene>
<organism evidence="11 12">
    <name type="scientific">Edaphosphingomonas haloaromaticamans</name>
    <dbReference type="NCBI Taxonomy" id="653954"/>
    <lineage>
        <taxon>Bacteria</taxon>
        <taxon>Pseudomonadati</taxon>
        <taxon>Pseudomonadota</taxon>
        <taxon>Alphaproteobacteria</taxon>
        <taxon>Sphingomonadales</taxon>
        <taxon>Rhizorhabdaceae</taxon>
        <taxon>Edaphosphingomonas</taxon>
    </lineage>
</organism>
<dbReference type="HAMAP" id="MF_00013">
    <property type="entry name" value="LipB"/>
    <property type="match status" value="1"/>
</dbReference>
<feature type="domain" description="BPL/LPL catalytic" evidence="10">
    <location>
        <begin position="58"/>
        <end position="238"/>
    </location>
</feature>
<evidence type="ECO:0000256" key="9">
    <source>
        <dbReference type="PIRSR" id="PIRSR016262-3"/>
    </source>
</evidence>
<dbReference type="EMBL" id="MIPT01000001">
    <property type="protein sequence ID" value="OHT20537.1"/>
    <property type="molecule type" value="Genomic_DNA"/>
</dbReference>
<dbReference type="UniPathway" id="UPA00538">
    <property type="reaction ID" value="UER00592"/>
</dbReference>
<evidence type="ECO:0000259" key="10">
    <source>
        <dbReference type="PROSITE" id="PS51733"/>
    </source>
</evidence>
<dbReference type="CDD" id="cd16444">
    <property type="entry name" value="LipB"/>
    <property type="match status" value="1"/>
</dbReference>
<reference evidence="11 12" key="1">
    <citation type="submission" date="2016-09" db="EMBL/GenBank/DDBJ databases">
        <title>Metabolic pathway, cell adaptation mechanisms and a novel monoxygenase revealed through proteogenomic-transcription analysis of a Sphingomonas haloaromaticamans strain degrading the fungicide ortho-phenylphenol.</title>
        <authorList>
            <person name="Perruchon C."/>
            <person name="Papadopoulou E.S."/>
            <person name="Rousidou C."/>
            <person name="Vasileiadis S."/>
            <person name="Tanou G."/>
            <person name="Amoutzias G."/>
            <person name="Molassiotis A."/>
            <person name="Karpouzas D.G."/>
        </authorList>
    </citation>
    <scope>NUCLEOTIDE SEQUENCE [LARGE SCALE GENOMIC DNA]</scope>
    <source>
        <strain evidence="11 12">P3</strain>
    </source>
</reference>
<dbReference type="GO" id="GO:0009249">
    <property type="term" value="P:protein lipoylation"/>
    <property type="evidence" value="ECO:0007669"/>
    <property type="project" value="InterPro"/>
</dbReference>
<feature type="binding site" evidence="5 8">
    <location>
        <begin position="169"/>
        <end position="171"/>
    </location>
    <ligand>
        <name>substrate</name>
    </ligand>
</feature>
<dbReference type="Pfam" id="PF21948">
    <property type="entry name" value="LplA-B_cat"/>
    <property type="match status" value="1"/>
</dbReference>
<name>A0A1S1HEK0_9SPHN</name>
<keyword evidence="2 5" id="KW-0808">Transferase</keyword>
<evidence type="ECO:0000256" key="5">
    <source>
        <dbReference type="HAMAP-Rule" id="MF_00013"/>
    </source>
</evidence>
<dbReference type="NCBIfam" id="NF010921">
    <property type="entry name" value="PRK14341.1"/>
    <property type="match status" value="1"/>
</dbReference>
<dbReference type="InterPro" id="IPR045864">
    <property type="entry name" value="aa-tRNA-synth_II/BPL/LPL"/>
</dbReference>
<dbReference type="Proteomes" id="UP000179467">
    <property type="component" value="Unassembled WGS sequence"/>
</dbReference>
<dbReference type="Gene3D" id="3.30.930.10">
    <property type="entry name" value="Bira Bifunctional Protein, Domain 2"/>
    <property type="match status" value="1"/>
</dbReference>
<dbReference type="NCBIfam" id="TIGR00214">
    <property type="entry name" value="lipB"/>
    <property type="match status" value="1"/>
</dbReference>